<evidence type="ECO:0000256" key="1">
    <source>
        <dbReference type="SAM" id="SignalP"/>
    </source>
</evidence>
<keyword evidence="3" id="KW-1185">Reference proteome</keyword>
<proteinExistence type="predicted"/>
<dbReference type="Proteomes" id="UP000638014">
    <property type="component" value="Unassembled WGS sequence"/>
</dbReference>
<organism evidence="2 3">
    <name type="scientific">Neiella litorisoli</name>
    <dbReference type="NCBI Taxonomy" id="2771431"/>
    <lineage>
        <taxon>Bacteria</taxon>
        <taxon>Pseudomonadati</taxon>
        <taxon>Pseudomonadota</taxon>
        <taxon>Gammaproteobacteria</taxon>
        <taxon>Alteromonadales</taxon>
        <taxon>Echinimonadaceae</taxon>
        <taxon>Neiella</taxon>
    </lineage>
</organism>
<gene>
    <name evidence="2" type="ORF">IC617_01090</name>
</gene>
<feature type="signal peptide" evidence="1">
    <location>
        <begin position="1"/>
        <end position="22"/>
    </location>
</feature>
<protein>
    <submittedName>
        <fullName evidence="2">Uncharacterized protein</fullName>
    </submittedName>
</protein>
<dbReference type="AlphaFoldDB" id="A0A8J6QED8"/>
<dbReference type="RefSeq" id="WP_191143133.1">
    <property type="nucleotide sequence ID" value="NZ_JACXAF010000001.1"/>
</dbReference>
<evidence type="ECO:0000313" key="3">
    <source>
        <dbReference type="Proteomes" id="UP000638014"/>
    </source>
</evidence>
<accession>A0A8J6QED8</accession>
<dbReference type="EMBL" id="JACXAF010000001">
    <property type="protein sequence ID" value="MBD1388014.1"/>
    <property type="molecule type" value="Genomic_DNA"/>
</dbReference>
<reference evidence="2" key="1">
    <citation type="submission" date="2020-09" db="EMBL/GenBank/DDBJ databases">
        <title>A novel bacterium of genus Neiella, isolated from South China Sea.</title>
        <authorList>
            <person name="Huang H."/>
            <person name="Mo K."/>
            <person name="Hu Y."/>
        </authorList>
    </citation>
    <scope>NUCLEOTIDE SEQUENCE</scope>
    <source>
        <strain evidence="2">HB171785</strain>
    </source>
</reference>
<comment type="caution">
    <text evidence="2">The sequence shown here is derived from an EMBL/GenBank/DDBJ whole genome shotgun (WGS) entry which is preliminary data.</text>
</comment>
<keyword evidence="1" id="KW-0732">Signal</keyword>
<feature type="chain" id="PRO_5035303483" evidence="1">
    <location>
        <begin position="23"/>
        <end position="196"/>
    </location>
</feature>
<sequence>MLKANTVLLSWALLISGAAANAADWQAEWQLCASVKNDQQRLLCYDRIGARYGLTGSGAAKTISQEVQQPADSSALASAMVPAEQSQAAAVVAGSTPAPSVVTVDSSPEEQFGLEQKIIKQELDKIDAIDAVITDLSKDAYGKLTLSLDNNQRWKLQSTGPKFAEGDKVVIERGAFGAFYVRKDGAGRKTRAKRLE</sequence>
<name>A0A8J6QED8_9GAMM</name>
<evidence type="ECO:0000313" key="2">
    <source>
        <dbReference type="EMBL" id="MBD1388014.1"/>
    </source>
</evidence>